<feature type="compositionally biased region" description="Pro residues" evidence="1">
    <location>
        <begin position="17"/>
        <end position="26"/>
    </location>
</feature>
<keyword evidence="3" id="KW-1185">Reference proteome</keyword>
<comment type="caution">
    <text evidence="2">The sequence shown here is derived from an EMBL/GenBank/DDBJ whole genome shotgun (WGS) entry which is preliminary data.</text>
</comment>
<dbReference type="EMBL" id="CAKOGP040002280">
    <property type="protein sequence ID" value="CAJ1966391.1"/>
    <property type="molecule type" value="Genomic_DNA"/>
</dbReference>
<evidence type="ECO:0000313" key="2">
    <source>
        <dbReference type="EMBL" id="CAJ1966391.1"/>
    </source>
</evidence>
<sequence length="166" mass="18025">MDLALNSPMANNEPTVPLNPPAPPSKKPLFFTTTEADENSIPTSSSSAPVLPFPSLGAFLGHSTGEKERATLLPPLKPKYSVGTPSSYMFSPILENNEEFAVFFNPALARRTTSFFQPFSDPSSETSQYHQTPSTSTKRTVSTLVLPRRIKRKKTVGKKNAAALIA</sequence>
<evidence type="ECO:0000256" key="1">
    <source>
        <dbReference type="SAM" id="MobiDB-lite"/>
    </source>
</evidence>
<accession>A0AAD2G8Y9</accession>
<protein>
    <submittedName>
        <fullName evidence="2">Uncharacterized protein</fullName>
    </submittedName>
</protein>
<dbReference type="Proteomes" id="UP001295423">
    <property type="component" value="Unassembled WGS sequence"/>
</dbReference>
<gene>
    <name evidence="2" type="ORF">CYCCA115_LOCUS21975</name>
</gene>
<dbReference type="AlphaFoldDB" id="A0AAD2G8Y9"/>
<organism evidence="2 3">
    <name type="scientific">Cylindrotheca closterium</name>
    <dbReference type="NCBI Taxonomy" id="2856"/>
    <lineage>
        <taxon>Eukaryota</taxon>
        <taxon>Sar</taxon>
        <taxon>Stramenopiles</taxon>
        <taxon>Ochrophyta</taxon>
        <taxon>Bacillariophyta</taxon>
        <taxon>Bacillariophyceae</taxon>
        <taxon>Bacillariophycidae</taxon>
        <taxon>Bacillariales</taxon>
        <taxon>Bacillariaceae</taxon>
        <taxon>Cylindrotheca</taxon>
    </lineage>
</organism>
<proteinExistence type="predicted"/>
<name>A0AAD2G8Y9_9STRA</name>
<evidence type="ECO:0000313" key="3">
    <source>
        <dbReference type="Proteomes" id="UP001295423"/>
    </source>
</evidence>
<reference evidence="2" key="1">
    <citation type="submission" date="2023-08" db="EMBL/GenBank/DDBJ databases">
        <authorList>
            <person name="Audoor S."/>
            <person name="Bilcke G."/>
        </authorList>
    </citation>
    <scope>NUCLEOTIDE SEQUENCE</scope>
</reference>
<feature type="region of interest" description="Disordered" evidence="1">
    <location>
        <begin position="119"/>
        <end position="141"/>
    </location>
</feature>
<feature type="region of interest" description="Disordered" evidence="1">
    <location>
        <begin position="1"/>
        <end position="30"/>
    </location>
</feature>